<proteinExistence type="inferred from homology"/>
<gene>
    <name evidence="5" type="ORF">RE476_06810</name>
</gene>
<keyword evidence="2" id="KW-0479">Metal-binding</keyword>
<dbReference type="GO" id="GO:0005829">
    <property type="term" value="C:cytosol"/>
    <property type="evidence" value="ECO:0007669"/>
    <property type="project" value="TreeGrafter"/>
</dbReference>
<feature type="domain" description="B12-binding" evidence="4">
    <location>
        <begin position="81"/>
        <end position="205"/>
    </location>
</feature>
<dbReference type="PANTHER" id="PTHR45833">
    <property type="entry name" value="METHIONINE SYNTHASE"/>
    <property type="match status" value="1"/>
</dbReference>
<dbReference type="Gene3D" id="3.40.50.280">
    <property type="entry name" value="Cobalamin-binding domain"/>
    <property type="match status" value="1"/>
</dbReference>
<organism evidence="5 6">
    <name type="scientific">Methanolobus mangrovi</name>
    <dbReference type="NCBI Taxonomy" id="3072977"/>
    <lineage>
        <taxon>Archaea</taxon>
        <taxon>Methanobacteriati</taxon>
        <taxon>Methanobacteriota</taxon>
        <taxon>Stenosarchaea group</taxon>
        <taxon>Methanomicrobia</taxon>
        <taxon>Methanosarcinales</taxon>
        <taxon>Methanosarcinaceae</taxon>
        <taxon>Methanolobus</taxon>
    </lineage>
</organism>
<dbReference type="EMBL" id="CP133594">
    <property type="protein sequence ID" value="WMW21127.1"/>
    <property type="molecule type" value="Genomic_DNA"/>
</dbReference>
<dbReference type="GO" id="GO:0031419">
    <property type="term" value="F:cobalamin binding"/>
    <property type="evidence" value="ECO:0007669"/>
    <property type="project" value="InterPro"/>
</dbReference>
<dbReference type="SUPFAM" id="SSF52242">
    <property type="entry name" value="Cobalamin (vitamin B12)-binding domain"/>
    <property type="match status" value="1"/>
</dbReference>
<dbReference type="GO" id="GO:0046872">
    <property type="term" value="F:metal ion binding"/>
    <property type="evidence" value="ECO:0007669"/>
    <property type="project" value="UniProtKB-KW"/>
</dbReference>
<dbReference type="InterPro" id="IPR003759">
    <property type="entry name" value="Cbl-bd_cap"/>
</dbReference>
<dbReference type="PANTHER" id="PTHR45833:SF1">
    <property type="entry name" value="METHIONINE SYNTHASE"/>
    <property type="match status" value="1"/>
</dbReference>
<comment type="similarity">
    <text evidence="1">Belongs to the methylamine corrinoid protein family.</text>
</comment>
<dbReference type="Proteomes" id="UP001183006">
    <property type="component" value="Chromosome"/>
</dbReference>
<evidence type="ECO:0000256" key="2">
    <source>
        <dbReference type="ARBA" id="ARBA00022723"/>
    </source>
</evidence>
<dbReference type="PROSITE" id="PS51332">
    <property type="entry name" value="B12_BINDING"/>
    <property type="match status" value="1"/>
</dbReference>
<keyword evidence="3" id="KW-0170">Cobalt</keyword>
<dbReference type="InterPro" id="IPR006158">
    <property type="entry name" value="Cobalamin-bd"/>
</dbReference>
<dbReference type="GO" id="GO:0050667">
    <property type="term" value="P:homocysteine metabolic process"/>
    <property type="evidence" value="ECO:0007669"/>
    <property type="project" value="TreeGrafter"/>
</dbReference>
<evidence type="ECO:0000313" key="5">
    <source>
        <dbReference type="EMBL" id="WMW21127.1"/>
    </source>
</evidence>
<evidence type="ECO:0000259" key="4">
    <source>
        <dbReference type="PROSITE" id="PS51332"/>
    </source>
</evidence>
<dbReference type="KEGG" id="mmav:RE476_06810"/>
<dbReference type="GO" id="GO:0008705">
    <property type="term" value="F:methionine synthase activity"/>
    <property type="evidence" value="ECO:0007669"/>
    <property type="project" value="TreeGrafter"/>
</dbReference>
<protein>
    <submittedName>
        <fullName evidence="5">Cobalamin-dependent protein</fullName>
    </submittedName>
</protein>
<dbReference type="InterPro" id="IPR036724">
    <property type="entry name" value="Cobalamin-bd_sf"/>
</dbReference>
<dbReference type="InterPro" id="IPR050554">
    <property type="entry name" value="Met_Synthase/Corrinoid"/>
</dbReference>
<reference evidence="5" key="1">
    <citation type="submission" date="2023-08" db="EMBL/GenBank/DDBJ databases">
        <title>Methanolobus mangrovi sp. nov. and Methanolobus sediminis sp. nov, two novel methylotrophic methanogens isolated from mangrove sediments in China.</title>
        <authorList>
            <person name="Zhou J."/>
        </authorList>
    </citation>
    <scope>NUCLEOTIDE SEQUENCE</scope>
    <source>
        <strain evidence="5">FTZ2</strain>
    </source>
</reference>
<dbReference type="Pfam" id="PF02310">
    <property type="entry name" value="B12-binding"/>
    <property type="match status" value="1"/>
</dbReference>
<evidence type="ECO:0000313" key="6">
    <source>
        <dbReference type="Proteomes" id="UP001183006"/>
    </source>
</evidence>
<evidence type="ECO:0000256" key="3">
    <source>
        <dbReference type="ARBA" id="ARBA00023285"/>
    </source>
</evidence>
<dbReference type="RefSeq" id="WP_309306913.1">
    <property type="nucleotide sequence ID" value="NZ_CP133594.1"/>
</dbReference>
<name>A0AA51UFE2_9EURY</name>
<accession>A0AA51UFE2</accession>
<dbReference type="AlphaFoldDB" id="A0AA51UFE2"/>
<dbReference type="GeneID" id="84229837"/>
<sequence length="205" mass="22755">MELEDALLSLNRVAATTMIINEFTGDNAFELINEVISPALENIGRMWASGEIALSQEYMASKICEEIVETILPAESPARKDMPVIGITTLGDEHMLGKRIVCSFLRARGFNIHDYGDMGPEKISQKVKEDGIEVLMASTLMLNIAYEVKKLRLIFEREGIKTRIIVGGAPFLFDRNLWKEVGADAMAVDAMESIGRIYEVLGVSQ</sequence>
<keyword evidence="6" id="KW-1185">Reference proteome</keyword>
<dbReference type="GO" id="GO:0046653">
    <property type="term" value="P:tetrahydrofolate metabolic process"/>
    <property type="evidence" value="ECO:0007669"/>
    <property type="project" value="TreeGrafter"/>
</dbReference>
<dbReference type="InterPro" id="IPR036594">
    <property type="entry name" value="Meth_synthase_dom"/>
</dbReference>
<dbReference type="Pfam" id="PF02607">
    <property type="entry name" value="B12-binding_2"/>
    <property type="match status" value="1"/>
</dbReference>
<dbReference type="Gene3D" id="1.10.1240.10">
    <property type="entry name" value="Methionine synthase domain"/>
    <property type="match status" value="1"/>
</dbReference>
<evidence type="ECO:0000256" key="1">
    <source>
        <dbReference type="ARBA" id="ARBA00010854"/>
    </source>
</evidence>